<dbReference type="Gene3D" id="3.30.230.70">
    <property type="entry name" value="GHMP Kinase, N-terminal domain"/>
    <property type="match status" value="1"/>
</dbReference>
<dbReference type="OrthoDB" id="27298at2759"/>
<dbReference type="EMBL" id="LJSK01000274">
    <property type="protein sequence ID" value="KPI84271.1"/>
    <property type="molecule type" value="Genomic_DNA"/>
</dbReference>
<dbReference type="InterPro" id="IPR050080">
    <property type="entry name" value="RNase_PH"/>
</dbReference>
<dbReference type="GO" id="GO:0000176">
    <property type="term" value="C:nuclear exosome (RNase complex)"/>
    <property type="evidence" value="ECO:0007669"/>
    <property type="project" value="TreeGrafter"/>
</dbReference>
<keyword evidence="8" id="KW-1185">Reference proteome</keyword>
<proteinExistence type="inferred from homology"/>
<sequence length="343" mass="35309">MTAVQATGALSSSSASATTTAAAATAYIRRDGRTALELRGKEMRLSELAAFDGSSWYAQGQTAVMVSLHGPTLSRNEAYDTCQVRVQVQHAHQRTPSAGGAERAIYEEMKLELLTRTDAFELESLLESTIDAVFIRDRFPRCVLVVDVVVVQDDGSLPAVALNAVMCALLDAGLPCRTTMAAVSVAAVSHADGGASSSLSSPSSTGAVASGSNVEFLLDPTCGEETLGLGHHAAGNGASAAVAEKGDLSGSANAGAGPTALLRRDAGLALQDQYRCISTGVFVFSNPSCGGGLLAQLVRRRGGHDGAPAGAALSLEAYAQMLALAERAAAVLFEFFRQCNVAV</sequence>
<dbReference type="AlphaFoldDB" id="A0A0N1IIN2"/>
<dbReference type="Pfam" id="PF01138">
    <property type="entry name" value="RNase_PH"/>
    <property type="match status" value="1"/>
</dbReference>
<reference evidence="7 8" key="1">
    <citation type="journal article" date="2015" name="PLoS Pathog.">
        <title>Leptomonas seymouri: Adaptations to the Dixenous Life Cycle Analyzed by Genome Sequencing, Transcriptome Profiling and Co-infection with Leishmania donovani.</title>
        <authorList>
            <person name="Kraeva N."/>
            <person name="Butenko A."/>
            <person name="Hlavacova J."/>
            <person name="Kostygov A."/>
            <person name="Myskova J."/>
            <person name="Grybchuk D."/>
            <person name="Lestinova T."/>
            <person name="Votypka J."/>
            <person name="Volf P."/>
            <person name="Opperdoes F."/>
            <person name="Flegontov P."/>
            <person name="Lukes J."/>
            <person name="Yurchenko V."/>
        </authorList>
    </citation>
    <scope>NUCLEOTIDE SEQUENCE [LARGE SCALE GENOMIC DNA]</scope>
    <source>
        <strain evidence="7 8">ATCC 30220</strain>
    </source>
</reference>
<dbReference type="GO" id="GO:0000177">
    <property type="term" value="C:cytoplasmic exosome (RNase complex)"/>
    <property type="evidence" value="ECO:0007669"/>
    <property type="project" value="TreeGrafter"/>
</dbReference>
<evidence type="ECO:0000256" key="5">
    <source>
        <dbReference type="ARBA" id="ARBA00023242"/>
    </source>
</evidence>
<dbReference type="GO" id="GO:0071028">
    <property type="term" value="P:nuclear mRNA surveillance"/>
    <property type="evidence" value="ECO:0007669"/>
    <property type="project" value="TreeGrafter"/>
</dbReference>
<evidence type="ECO:0000256" key="1">
    <source>
        <dbReference type="ARBA" id="ARBA00004123"/>
    </source>
</evidence>
<keyword evidence="5" id="KW-0539">Nucleus</keyword>
<dbReference type="Proteomes" id="UP000038009">
    <property type="component" value="Unassembled WGS sequence"/>
</dbReference>
<dbReference type="GO" id="GO:0005730">
    <property type="term" value="C:nucleolus"/>
    <property type="evidence" value="ECO:0007669"/>
    <property type="project" value="TreeGrafter"/>
</dbReference>
<evidence type="ECO:0000313" key="8">
    <source>
        <dbReference type="Proteomes" id="UP000038009"/>
    </source>
</evidence>
<dbReference type="GO" id="GO:0016075">
    <property type="term" value="P:rRNA catabolic process"/>
    <property type="evidence" value="ECO:0007669"/>
    <property type="project" value="TreeGrafter"/>
</dbReference>
<dbReference type="VEuPathDB" id="TriTrypDB:Lsey_0274_0110"/>
<comment type="caution">
    <text evidence="7">The sequence shown here is derived from an EMBL/GenBank/DDBJ whole genome shotgun (WGS) entry which is preliminary data.</text>
</comment>
<evidence type="ECO:0000256" key="2">
    <source>
        <dbReference type="ARBA" id="ARBA00006678"/>
    </source>
</evidence>
<dbReference type="OMA" id="TCIVQVR"/>
<dbReference type="GO" id="GO:0034475">
    <property type="term" value="P:U4 snRNA 3'-end processing"/>
    <property type="evidence" value="ECO:0007669"/>
    <property type="project" value="TreeGrafter"/>
</dbReference>
<evidence type="ECO:0000259" key="6">
    <source>
        <dbReference type="Pfam" id="PF01138"/>
    </source>
</evidence>
<dbReference type="SUPFAM" id="SSF54211">
    <property type="entry name" value="Ribosomal protein S5 domain 2-like"/>
    <property type="match status" value="1"/>
</dbReference>
<dbReference type="InterPro" id="IPR001247">
    <property type="entry name" value="ExoRNase_PH_dom1"/>
</dbReference>
<evidence type="ECO:0000313" key="7">
    <source>
        <dbReference type="EMBL" id="KPI84271.1"/>
    </source>
</evidence>
<dbReference type="PANTHER" id="PTHR11953">
    <property type="entry name" value="EXOSOME COMPLEX COMPONENT"/>
    <property type="match status" value="1"/>
</dbReference>
<protein>
    <submittedName>
        <fullName evidence="7">Putative ribosomal RNA processing protein</fullName>
    </submittedName>
</protein>
<organism evidence="7 8">
    <name type="scientific">Leptomonas seymouri</name>
    <dbReference type="NCBI Taxonomy" id="5684"/>
    <lineage>
        <taxon>Eukaryota</taxon>
        <taxon>Discoba</taxon>
        <taxon>Euglenozoa</taxon>
        <taxon>Kinetoplastea</taxon>
        <taxon>Metakinetoplastina</taxon>
        <taxon>Trypanosomatida</taxon>
        <taxon>Trypanosomatidae</taxon>
        <taxon>Leishmaniinae</taxon>
        <taxon>Leptomonas</taxon>
    </lineage>
</organism>
<dbReference type="GO" id="GO:0071051">
    <property type="term" value="P:poly(A)-dependent snoRNA 3'-end processing"/>
    <property type="evidence" value="ECO:0007669"/>
    <property type="project" value="TreeGrafter"/>
</dbReference>
<evidence type="ECO:0000256" key="4">
    <source>
        <dbReference type="ARBA" id="ARBA00022835"/>
    </source>
</evidence>
<evidence type="ECO:0000256" key="3">
    <source>
        <dbReference type="ARBA" id="ARBA00022552"/>
    </source>
</evidence>
<dbReference type="GO" id="GO:0003723">
    <property type="term" value="F:RNA binding"/>
    <property type="evidence" value="ECO:0007669"/>
    <property type="project" value="TreeGrafter"/>
</dbReference>
<dbReference type="PANTHER" id="PTHR11953:SF1">
    <property type="entry name" value="EXOSOME COMPLEX COMPONENT RRP46"/>
    <property type="match status" value="1"/>
</dbReference>
<dbReference type="InterPro" id="IPR020568">
    <property type="entry name" value="Ribosomal_Su5_D2-typ_SF"/>
</dbReference>
<comment type="subcellular location">
    <subcellularLocation>
        <location evidence="1">Nucleus</location>
    </subcellularLocation>
</comment>
<feature type="domain" description="Exoribonuclease phosphorolytic" evidence="6">
    <location>
        <begin position="39"/>
        <end position="175"/>
    </location>
</feature>
<comment type="similarity">
    <text evidence="2">Belongs to the RNase PH family.</text>
</comment>
<gene>
    <name evidence="7" type="ORF">ABL78_6685</name>
</gene>
<accession>A0A0N1IIN2</accession>
<name>A0A0N1IIN2_LEPSE</name>
<keyword evidence="4" id="KW-0271">Exosome</keyword>
<dbReference type="GO" id="GO:0006364">
    <property type="term" value="P:rRNA processing"/>
    <property type="evidence" value="ECO:0007669"/>
    <property type="project" value="UniProtKB-KW"/>
</dbReference>
<keyword evidence="3" id="KW-0698">rRNA processing</keyword>
<dbReference type="InterPro" id="IPR027408">
    <property type="entry name" value="PNPase/RNase_PH_dom_sf"/>
</dbReference>